<dbReference type="Proteomes" id="UP000023067">
    <property type="component" value="Unassembled WGS sequence"/>
</dbReference>
<dbReference type="InterPro" id="IPR050406">
    <property type="entry name" value="FGGY_Carb_Kinase"/>
</dbReference>
<dbReference type="InterPro" id="IPR043129">
    <property type="entry name" value="ATPase_NBD"/>
</dbReference>
<evidence type="ECO:0000313" key="8">
    <source>
        <dbReference type="Proteomes" id="UP000023067"/>
    </source>
</evidence>
<dbReference type="SUPFAM" id="SSF53067">
    <property type="entry name" value="Actin-like ATPase domain"/>
    <property type="match status" value="2"/>
</dbReference>
<dbReference type="OrthoDB" id="9760563at2"/>
<dbReference type="STRING" id="396014.BF93_04090"/>
<comment type="similarity">
    <text evidence="1">Belongs to the FGGY kinase family.</text>
</comment>
<dbReference type="Pfam" id="PF00370">
    <property type="entry name" value="FGGY_N"/>
    <property type="match status" value="1"/>
</dbReference>
<dbReference type="PANTHER" id="PTHR43095:SF5">
    <property type="entry name" value="XYLULOSE KINASE"/>
    <property type="match status" value="1"/>
</dbReference>
<proteinExistence type="inferred from homology"/>
<keyword evidence="3" id="KW-0808">Transferase</keyword>
<evidence type="ECO:0000259" key="5">
    <source>
        <dbReference type="Pfam" id="PF00370"/>
    </source>
</evidence>
<accession>Z9JQ90</accession>
<dbReference type="RefSeq" id="WP_038373599.1">
    <property type="nucleotide sequence ID" value="NZ_KK069999.1"/>
</dbReference>
<dbReference type="CDD" id="cd07809">
    <property type="entry name" value="ASKHA_NBD_FGGY_BaXK-like"/>
    <property type="match status" value="1"/>
</dbReference>
<comment type="caution">
    <text evidence="7">The sequence shown here is derived from an EMBL/GenBank/DDBJ whole genome shotgun (WGS) entry which is preliminary data.</text>
</comment>
<gene>
    <name evidence="7" type="ORF">BF93_04090</name>
</gene>
<protein>
    <submittedName>
        <fullName evidence="7">ATPase</fullName>
    </submittedName>
</protein>
<organism evidence="7 8">
    <name type="scientific">Brachybacterium phenoliresistens</name>
    <dbReference type="NCBI Taxonomy" id="396014"/>
    <lineage>
        <taxon>Bacteria</taxon>
        <taxon>Bacillati</taxon>
        <taxon>Actinomycetota</taxon>
        <taxon>Actinomycetes</taxon>
        <taxon>Micrococcales</taxon>
        <taxon>Dermabacteraceae</taxon>
        <taxon>Brachybacterium</taxon>
    </lineage>
</organism>
<feature type="domain" description="Carbohydrate kinase FGGY C-terminal" evidence="6">
    <location>
        <begin position="289"/>
        <end position="487"/>
    </location>
</feature>
<dbReference type="Gene3D" id="3.30.420.40">
    <property type="match status" value="2"/>
</dbReference>
<reference evidence="7 8" key="1">
    <citation type="submission" date="2014-02" db="EMBL/GenBank/DDBJ databases">
        <title>Genome sequence of Brachybacterium phenoliresistens strain W13A50.</title>
        <authorList>
            <person name="Wang X."/>
        </authorList>
    </citation>
    <scope>NUCLEOTIDE SEQUENCE [LARGE SCALE GENOMIC DNA]</scope>
    <source>
        <strain evidence="7 8">W13A50</strain>
    </source>
</reference>
<dbReference type="Pfam" id="PF02782">
    <property type="entry name" value="FGGY_C"/>
    <property type="match status" value="1"/>
</dbReference>
<evidence type="ECO:0000256" key="3">
    <source>
        <dbReference type="ARBA" id="ARBA00022679"/>
    </source>
</evidence>
<dbReference type="GO" id="GO:0016301">
    <property type="term" value="F:kinase activity"/>
    <property type="evidence" value="ECO:0007669"/>
    <property type="project" value="UniProtKB-KW"/>
</dbReference>
<keyword evidence="2" id="KW-0119">Carbohydrate metabolism</keyword>
<keyword evidence="2" id="KW-0859">Xylose metabolism</keyword>
<sequence>MTHDDVAPHGAPSPAADPAALIGAGAAHLGIELGSTRIKAALVDDAGTVLATGSHAWENRLEDGSWTYSLEDVHAGLQSCYADLARRVREQHGAELAQVRSLGVSAMMHGYLALDAEGALLTPFRTWRNTYTGEAAGILSELLGRNIPLRWSIAHLLHAARGGEEHVSRIAALTTLAGYVHERLSGRRVLGVGDASGMFPIAADGRSWDAERLAKAQALPELEAIGRPLTEILPEILVAGEDAGTLTEDGARLLDPSGTLRPGAVLAAPEGDAGTGMVATSAIAPRTGNVSAGTSAFAMVVLEGELSAPREEVDLVTTPAGDPVAMIHTNNCTGDLDAWLRVLSEFSGLIGSAKEPGELYAPLFELALQGEADAGGLISYNYLSGEHQTGVESGRPMLVRAQDARFTLPNLLRAHLYGAFGALATGMRILLEEEKVRLDTLYAHGGIFSTKGVAQQILADALRTPVAVDDSAGEGGAWGMALLAAYTAERTAGSAASLDEHLRTRIFAHRSTQTTAPDPVGAEGYARWLDAYRAALPVQRLAGELIPDKETR</sequence>
<evidence type="ECO:0000259" key="6">
    <source>
        <dbReference type="Pfam" id="PF02782"/>
    </source>
</evidence>
<dbReference type="AlphaFoldDB" id="Z9JQ90"/>
<dbReference type="InterPro" id="IPR018485">
    <property type="entry name" value="FGGY_C"/>
</dbReference>
<keyword evidence="4" id="KW-0418">Kinase</keyword>
<dbReference type="eggNOG" id="COG1070">
    <property type="taxonomic scope" value="Bacteria"/>
</dbReference>
<dbReference type="PANTHER" id="PTHR43095">
    <property type="entry name" value="SUGAR KINASE"/>
    <property type="match status" value="1"/>
</dbReference>
<name>Z9JQ90_9MICO</name>
<feature type="domain" description="Carbohydrate kinase FGGY N-terminal" evidence="5">
    <location>
        <begin position="29"/>
        <end position="252"/>
    </location>
</feature>
<evidence type="ECO:0000256" key="2">
    <source>
        <dbReference type="ARBA" id="ARBA00022629"/>
    </source>
</evidence>
<dbReference type="HOGENOM" id="CLU_509692_0_0_11"/>
<dbReference type="EMBL" id="JDYK01000016">
    <property type="protein sequence ID" value="EWS80369.1"/>
    <property type="molecule type" value="Genomic_DNA"/>
</dbReference>
<evidence type="ECO:0000313" key="7">
    <source>
        <dbReference type="EMBL" id="EWS80369.1"/>
    </source>
</evidence>
<dbReference type="InterPro" id="IPR018484">
    <property type="entry name" value="FGGY_N"/>
</dbReference>
<evidence type="ECO:0000256" key="1">
    <source>
        <dbReference type="ARBA" id="ARBA00009156"/>
    </source>
</evidence>
<dbReference type="PATRIC" id="fig|396014.3.peg.2852"/>
<evidence type="ECO:0000256" key="4">
    <source>
        <dbReference type="ARBA" id="ARBA00022777"/>
    </source>
</evidence>
<keyword evidence="8" id="KW-1185">Reference proteome</keyword>
<dbReference type="GO" id="GO:0042732">
    <property type="term" value="P:D-xylose metabolic process"/>
    <property type="evidence" value="ECO:0007669"/>
    <property type="project" value="UniProtKB-KW"/>
</dbReference>